<evidence type="ECO:0000313" key="2">
    <source>
        <dbReference type="Proteomes" id="UP000244081"/>
    </source>
</evidence>
<name>A0A2T5VCI6_9HYPH</name>
<protein>
    <submittedName>
        <fullName evidence="1">Uncharacterized protein</fullName>
    </submittedName>
</protein>
<dbReference type="RefSeq" id="WP_107989306.1">
    <property type="nucleotide sequence ID" value="NZ_QAYG01000002.1"/>
</dbReference>
<accession>A0A2T5VCI6</accession>
<dbReference type="AlphaFoldDB" id="A0A2T5VCI6"/>
<gene>
    <name evidence="1" type="ORF">C8N35_102155</name>
</gene>
<comment type="caution">
    <text evidence="1">The sequence shown here is derived from an EMBL/GenBank/DDBJ whole genome shotgun (WGS) entry which is preliminary data.</text>
</comment>
<dbReference type="Proteomes" id="UP000244081">
    <property type="component" value="Unassembled WGS sequence"/>
</dbReference>
<evidence type="ECO:0000313" key="1">
    <source>
        <dbReference type="EMBL" id="PTW61445.1"/>
    </source>
</evidence>
<dbReference type="EMBL" id="QAYG01000002">
    <property type="protein sequence ID" value="PTW61445.1"/>
    <property type="molecule type" value="Genomic_DNA"/>
</dbReference>
<sequence length="117" mass="12733">MLQHDISFSLGTNEPEGAACDALRRSIGRSDIDDTTLRDAVRDVIESSPRLCALGDMEVLVERIVAGVVEEDIRLAVMSALCLPAPVAPLAMPTQVLERARTPFFARLFGRVRTPQG</sequence>
<organism evidence="1 2">
    <name type="scientific">Breoghania corrubedonensis</name>
    <dbReference type="NCBI Taxonomy" id="665038"/>
    <lineage>
        <taxon>Bacteria</taxon>
        <taxon>Pseudomonadati</taxon>
        <taxon>Pseudomonadota</taxon>
        <taxon>Alphaproteobacteria</taxon>
        <taxon>Hyphomicrobiales</taxon>
        <taxon>Stappiaceae</taxon>
        <taxon>Breoghania</taxon>
    </lineage>
</organism>
<reference evidence="1 2" key="1">
    <citation type="submission" date="2018-04" db="EMBL/GenBank/DDBJ databases">
        <title>Genomic Encyclopedia of Archaeal and Bacterial Type Strains, Phase II (KMG-II): from individual species to whole genera.</title>
        <authorList>
            <person name="Goeker M."/>
        </authorList>
    </citation>
    <scope>NUCLEOTIDE SEQUENCE [LARGE SCALE GENOMIC DNA]</scope>
    <source>
        <strain evidence="1 2">DSM 23382</strain>
    </source>
</reference>
<keyword evidence="2" id="KW-1185">Reference proteome</keyword>
<proteinExistence type="predicted"/>